<keyword evidence="2" id="KW-0472">Membrane</keyword>
<accession>A0A9D5K851</accession>
<dbReference type="EMBL" id="WJKJ01000041">
    <property type="protein sequence ID" value="MBD3363849.1"/>
    <property type="molecule type" value="Genomic_DNA"/>
</dbReference>
<gene>
    <name evidence="3" type="ORF">GF359_01390</name>
</gene>
<feature type="transmembrane region" description="Helical" evidence="2">
    <location>
        <begin position="21"/>
        <end position="44"/>
    </location>
</feature>
<evidence type="ECO:0000313" key="4">
    <source>
        <dbReference type="Proteomes" id="UP000630660"/>
    </source>
</evidence>
<reference evidence="3" key="1">
    <citation type="submission" date="2019-11" db="EMBL/GenBank/DDBJ databases">
        <title>Microbial mats filling the niche in hypersaline microbial mats.</title>
        <authorList>
            <person name="Wong H.L."/>
            <person name="Macleod F.I."/>
            <person name="White R.A. III"/>
            <person name="Burns B.P."/>
        </authorList>
    </citation>
    <scope>NUCLEOTIDE SEQUENCE</scope>
    <source>
        <strain evidence="3">Bin_327</strain>
    </source>
</reference>
<protein>
    <recommendedName>
        <fullName evidence="5">DUF4175 family protein</fullName>
    </recommendedName>
</protein>
<evidence type="ECO:0000313" key="3">
    <source>
        <dbReference type="EMBL" id="MBD3363849.1"/>
    </source>
</evidence>
<evidence type="ECO:0000256" key="1">
    <source>
        <dbReference type="SAM" id="Coils"/>
    </source>
</evidence>
<comment type="caution">
    <text evidence="3">The sequence shown here is derived from an EMBL/GenBank/DDBJ whole genome shotgun (WGS) entry which is preliminary data.</text>
</comment>
<keyword evidence="1" id="KW-0175">Coiled coil</keyword>
<name>A0A9D5K851_UNCW3</name>
<dbReference type="AlphaFoldDB" id="A0A9D5K851"/>
<organism evidence="3 4">
    <name type="scientific">candidate division WOR-3 bacterium</name>
    <dbReference type="NCBI Taxonomy" id="2052148"/>
    <lineage>
        <taxon>Bacteria</taxon>
        <taxon>Bacteria division WOR-3</taxon>
    </lineage>
</organism>
<evidence type="ECO:0008006" key="5">
    <source>
        <dbReference type="Google" id="ProtNLM"/>
    </source>
</evidence>
<feature type="transmembrane region" description="Helical" evidence="2">
    <location>
        <begin position="50"/>
        <end position="68"/>
    </location>
</feature>
<evidence type="ECO:0000256" key="2">
    <source>
        <dbReference type="SAM" id="Phobius"/>
    </source>
</evidence>
<feature type="non-terminal residue" evidence="3">
    <location>
        <position position="958"/>
    </location>
</feature>
<sequence length="958" mass="106159">MKPEIGKELKQNLRSHRRREDTLAITALLLLVISAGVVATLTSFLVFSPLPYVLFSVPLLLGILWFFTRPTLYRNARLIEKTDPLWKDRLSTAVDLSGKANPKEVYSEELTADYVNGIENRLNTSKLPILNTKKGLVASTAVFGASVALAVLLFLILPQRLRFGAKALFAPDDLDFRITALTADTLINPGKYLEVGARIEAPIELSYVFLERKNESGASRIRLKLDNGKTTERIKVVSEEHISFKRLGKSSDDVYVGLLKPFELEQLDFTVTPPSYTGEQPSASTGLNLTALPGSRILLEGTSSAELSKAIILSDTNEVKLSVAQNSFTGEFELQHDELSLLLTNRSGSTVEEQINLNLRSDEHPLVEVFLPGEDTEINQEMTLTLGVHVLDDYGLNSVMLSGTGEAEFSLPLANPAGKAEDTIIYTWDLSELNLLPGDEITYWVSASDADFVSGPKWGRSETYRLRFPDISELFSEVTDYGEKAAGGLSSLTRKQSELSRDLTRIGQKLQAEQTLSVEEQKHLKELLSQEENLLTSIDSLARETRKLLEQMEAGFITNPETIQKLTALSQMFAEIMPPELAEKLTRLNQTVNEDPEQLSKMLERTSQLNLDLENQLEQALGVMQRFLHEQHLEELAQKSQALADMEQALIESSDELSQAEAEARQKEIEQGLSEISAEVSELASELEDTDIAAELRELAAQMRGENQELSQKISESLSSGKMDKNEARKLEKNLRQAGMQFAQLNQNLKQNRNIALAKEMAKLSRELILISEEQEDVLSRLGKEENLELASRVTELERAIARKKEDIFKMASKSFKVPRSVMHNISEAARTQSEFKQSLIDGYKSSAVRLGKSTQKRLDQAAAALLESMASSCSGSCSSTGMEQLMQALSQLSLAQLSLNQQMGGLFPLPISSDQMTAAQRQALGEMLAQQSALRQQLEELARSAGQEPGLSGMLEG</sequence>
<keyword evidence="2" id="KW-0812">Transmembrane</keyword>
<dbReference type="Proteomes" id="UP000630660">
    <property type="component" value="Unassembled WGS sequence"/>
</dbReference>
<feature type="coiled-coil region" evidence="1">
    <location>
        <begin position="629"/>
        <end position="748"/>
    </location>
</feature>
<proteinExistence type="predicted"/>
<feature type="transmembrane region" description="Helical" evidence="2">
    <location>
        <begin position="136"/>
        <end position="157"/>
    </location>
</feature>
<keyword evidence="2" id="KW-1133">Transmembrane helix</keyword>